<feature type="compositionally biased region" description="Acidic residues" evidence="1">
    <location>
        <begin position="1"/>
        <end position="11"/>
    </location>
</feature>
<feature type="region of interest" description="Disordered" evidence="1">
    <location>
        <begin position="1"/>
        <end position="120"/>
    </location>
</feature>
<feature type="compositionally biased region" description="Low complexity" evidence="1">
    <location>
        <begin position="68"/>
        <end position="79"/>
    </location>
</feature>
<reference evidence="2 3" key="1">
    <citation type="submission" date="2023-05" db="EMBL/GenBank/DDBJ databases">
        <title>A 100% complete, gapless, phased diploid assembly of the Scenedesmus obliquus UTEX 3031 genome.</title>
        <authorList>
            <person name="Biondi T.C."/>
            <person name="Hanschen E.R."/>
            <person name="Kwon T."/>
            <person name="Eng W."/>
            <person name="Kruse C.P.S."/>
            <person name="Koehler S.I."/>
            <person name="Kunde Y."/>
            <person name="Gleasner C.D."/>
            <person name="You Mak K.T."/>
            <person name="Polle J."/>
            <person name="Hovde B.T."/>
            <person name="Starkenburg S.R."/>
        </authorList>
    </citation>
    <scope>NUCLEOTIDE SEQUENCE [LARGE SCALE GENOMIC DNA]</scope>
    <source>
        <strain evidence="2 3">DOE0152z</strain>
    </source>
</reference>
<accession>A0ABY8UQJ2</accession>
<protein>
    <recommendedName>
        <fullName evidence="4">Tuftelin interacting protein N-terminal domain-containing protein</fullName>
    </recommendedName>
</protein>
<feature type="compositionally biased region" description="Polar residues" evidence="1">
    <location>
        <begin position="80"/>
        <end position="92"/>
    </location>
</feature>
<proteinExistence type="predicted"/>
<evidence type="ECO:0000313" key="2">
    <source>
        <dbReference type="EMBL" id="WIA22562.1"/>
    </source>
</evidence>
<keyword evidence="3" id="KW-1185">Reference proteome</keyword>
<feature type="compositionally biased region" description="Pro residues" evidence="1">
    <location>
        <begin position="103"/>
        <end position="120"/>
    </location>
</feature>
<dbReference type="Proteomes" id="UP001244341">
    <property type="component" value="Chromosome 15b"/>
</dbReference>
<dbReference type="EMBL" id="CP126222">
    <property type="protein sequence ID" value="WIA22562.1"/>
    <property type="molecule type" value="Genomic_DNA"/>
</dbReference>
<organism evidence="2 3">
    <name type="scientific">Tetradesmus obliquus</name>
    <name type="common">Green alga</name>
    <name type="synonym">Acutodesmus obliquus</name>
    <dbReference type="NCBI Taxonomy" id="3088"/>
    <lineage>
        <taxon>Eukaryota</taxon>
        <taxon>Viridiplantae</taxon>
        <taxon>Chlorophyta</taxon>
        <taxon>core chlorophytes</taxon>
        <taxon>Chlorophyceae</taxon>
        <taxon>CS clade</taxon>
        <taxon>Sphaeropleales</taxon>
        <taxon>Scenedesmaceae</taxon>
        <taxon>Tetradesmus</taxon>
    </lineage>
</organism>
<name>A0ABY8UQJ2_TETOB</name>
<feature type="compositionally biased region" description="Low complexity" evidence="1">
    <location>
        <begin position="93"/>
        <end position="102"/>
    </location>
</feature>
<evidence type="ECO:0008006" key="4">
    <source>
        <dbReference type="Google" id="ProtNLM"/>
    </source>
</evidence>
<evidence type="ECO:0000256" key="1">
    <source>
        <dbReference type="SAM" id="MobiDB-lite"/>
    </source>
</evidence>
<evidence type="ECO:0000313" key="3">
    <source>
        <dbReference type="Proteomes" id="UP001244341"/>
    </source>
</evidence>
<sequence>MGAAAGEEDDNGASFLAGSTKAKAGEDAGSKWKNKAPAGGFGANAMEEDDEDFFPDFGVDDLDEDEGAAQPAKKAPAKPTFSNTAWRLQPLTSQARRQQPQPQLRPPQSYPQPLSPRQSP</sequence>
<feature type="compositionally biased region" description="Acidic residues" evidence="1">
    <location>
        <begin position="46"/>
        <end position="67"/>
    </location>
</feature>
<gene>
    <name evidence="2" type="ORF">OEZ85_000996</name>
</gene>